<proteinExistence type="predicted"/>
<comment type="caution">
    <text evidence="1">The sequence shown here is derived from an EMBL/GenBank/DDBJ whole genome shotgun (WGS) entry which is preliminary data.</text>
</comment>
<evidence type="ECO:0000313" key="1">
    <source>
        <dbReference type="EMBL" id="GBN00586.1"/>
    </source>
</evidence>
<keyword evidence="2" id="KW-1185">Reference proteome</keyword>
<organism evidence="1 2">
    <name type="scientific">Araneus ventricosus</name>
    <name type="common">Orbweaver spider</name>
    <name type="synonym">Epeira ventricosa</name>
    <dbReference type="NCBI Taxonomy" id="182803"/>
    <lineage>
        <taxon>Eukaryota</taxon>
        <taxon>Metazoa</taxon>
        <taxon>Ecdysozoa</taxon>
        <taxon>Arthropoda</taxon>
        <taxon>Chelicerata</taxon>
        <taxon>Arachnida</taxon>
        <taxon>Araneae</taxon>
        <taxon>Araneomorphae</taxon>
        <taxon>Entelegynae</taxon>
        <taxon>Araneoidea</taxon>
        <taxon>Araneidae</taxon>
        <taxon>Araneus</taxon>
    </lineage>
</organism>
<protein>
    <submittedName>
        <fullName evidence="1">Uncharacterized protein</fullName>
    </submittedName>
</protein>
<name>A0A4Y2KFQ4_ARAVE</name>
<dbReference type="Proteomes" id="UP000499080">
    <property type="component" value="Unassembled WGS sequence"/>
</dbReference>
<reference evidence="1 2" key="1">
    <citation type="journal article" date="2019" name="Sci. Rep.">
        <title>Orb-weaving spider Araneus ventricosus genome elucidates the spidroin gene catalogue.</title>
        <authorList>
            <person name="Kono N."/>
            <person name="Nakamura H."/>
            <person name="Ohtoshi R."/>
            <person name="Moran D.A.P."/>
            <person name="Shinohara A."/>
            <person name="Yoshida Y."/>
            <person name="Fujiwara M."/>
            <person name="Mori M."/>
            <person name="Tomita M."/>
            <person name="Arakawa K."/>
        </authorList>
    </citation>
    <scope>NUCLEOTIDE SEQUENCE [LARGE SCALE GENOMIC DNA]</scope>
</reference>
<dbReference type="AlphaFoldDB" id="A0A4Y2KFQ4"/>
<evidence type="ECO:0000313" key="2">
    <source>
        <dbReference type="Proteomes" id="UP000499080"/>
    </source>
</evidence>
<gene>
    <name evidence="1" type="ORF">AVEN_215642_1</name>
</gene>
<dbReference type="EMBL" id="BGPR01004528">
    <property type="protein sequence ID" value="GBN00586.1"/>
    <property type="molecule type" value="Genomic_DNA"/>
</dbReference>
<accession>A0A4Y2KFQ4</accession>
<sequence>METPGVSQSNTEEFPIKVIERMLRMSNCSGCNPTSLARKLVITERGGLPPGNFRSLQNITTAAALPVIEAEIEPHFERLHIVGPNIFGKIYKQSKDTDSPINIIALTSGIEQWGSKENSGVLWGS</sequence>